<dbReference type="Pfam" id="PF22698">
    <property type="entry name" value="Semialdhyde_dhC_1"/>
    <property type="match status" value="1"/>
</dbReference>
<keyword evidence="2 6" id="KW-0055">Arginine biosynthesis</keyword>
<evidence type="ECO:0000256" key="4">
    <source>
        <dbReference type="ARBA" id="ARBA00022857"/>
    </source>
</evidence>
<dbReference type="PANTHER" id="PTHR32338:SF10">
    <property type="entry name" value="N-ACETYL-GAMMA-GLUTAMYL-PHOSPHATE REDUCTASE, CHLOROPLASTIC-RELATED"/>
    <property type="match status" value="1"/>
</dbReference>
<dbReference type="UniPathway" id="UPA00068">
    <property type="reaction ID" value="UER00108"/>
</dbReference>
<evidence type="ECO:0000256" key="2">
    <source>
        <dbReference type="ARBA" id="ARBA00022571"/>
    </source>
</evidence>
<dbReference type="NCBIfam" id="TIGR01851">
    <property type="entry name" value="argC_other"/>
    <property type="match status" value="1"/>
</dbReference>
<dbReference type="HAMAP" id="MF_01110">
    <property type="entry name" value="ArgC_type2"/>
    <property type="match status" value="1"/>
</dbReference>
<dbReference type="Gene3D" id="3.30.360.10">
    <property type="entry name" value="Dihydrodipicolinate Reductase, domain 2"/>
    <property type="match status" value="1"/>
</dbReference>
<comment type="pathway">
    <text evidence="6">Amino-acid biosynthesis; L-arginine biosynthesis; N(2)-acetyl-L-ornithine from L-glutamate: step 3/4.</text>
</comment>
<comment type="similarity">
    <text evidence="6">Belongs to the NAGSA dehydrogenase family. Type 2 subfamily.</text>
</comment>
<comment type="subcellular location">
    <subcellularLocation>
        <location evidence="6">Cytoplasm</location>
    </subcellularLocation>
</comment>
<accession>A0A158M136</accession>
<dbReference type="PROSITE" id="PS01224">
    <property type="entry name" value="ARGC"/>
    <property type="match status" value="1"/>
</dbReference>
<evidence type="ECO:0000313" key="10">
    <source>
        <dbReference type="Proteomes" id="UP000026682"/>
    </source>
</evidence>
<proteinExistence type="inferred from homology"/>
<dbReference type="InterPro" id="IPR050085">
    <property type="entry name" value="AGPR"/>
</dbReference>
<feature type="domain" description="Semialdehyde dehydrogenase NAD-binding" evidence="8">
    <location>
        <begin position="5"/>
        <end position="106"/>
    </location>
</feature>
<dbReference type="GO" id="GO:0006526">
    <property type="term" value="P:L-arginine biosynthetic process"/>
    <property type="evidence" value="ECO:0007669"/>
    <property type="project" value="UniProtKB-UniRule"/>
</dbReference>
<dbReference type="GO" id="GO:0051287">
    <property type="term" value="F:NAD binding"/>
    <property type="evidence" value="ECO:0007669"/>
    <property type="project" value="InterPro"/>
</dbReference>
<dbReference type="SUPFAM" id="SSF51735">
    <property type="entry name" value="NAD(P)-binding Rossmann-fold domains"/>
    <property type="match status" value="1"/>
</dbReference>
<keyword evidence="1 6" id="KW-0963">Cytoplasm</keyword>
<dbReference type="InterPro" id="IPR058924">
    <property type="entry name" value="AGPR_dimerisation_dom"/>
</dbReference>
<comment type="function">
    <text evidence="6">Catalyzes the NADPH-dependent reduction of N-acetyl-5-glutamyl phosphate to yield N-acetyl-L-glutamate 5-semialdehyde.</text>
</comment>
<keyword evidence="3 6" id="KW-0028">Amino-acid biosynthesis</keyword>
<dbReference type="AlphaFoldDB" id="A0A158M136"/>
<dbReference type="InterPro" id="IPR010136">
    <property type="entry name" value="AGPR_type-2"/>
</dbReference>
<dbReference type="PATRIC" id="fig|1331206.3.peg.3470"/>
<dbReference type="Proteomes" id="UP000026682">
    <property type="component" value="Unassembled WGS sequence"/>
</dbReference>
<evidence type="ECO:0000256" key="5">
    <source>
        <dbReference type="ARBA" id="ARBA00023002"/>
    </source>
</evidence>
<name>A0A158M136_9BORD</name>
<dbReference type="SUPFAM" id="SSF55347">
    <property type="entry name" value="Glyceraldehyde-3-phosphate dehydrogenase-like, C-terminal domain"/>
    <property type="match status" value="1"/>
</dbReference>
<dbReference type="Pfam" id="PF01118">
    <property type="entry name" value="Semialdhyde_dh"/>
    <property type="match status" value="1"/>
</dbReference>
<keyword evidence="5 6" id="KW-0560">Oxidoreductase</keyword>
<evidence type="ECO:0000256" key="6">
    <source>
        <dbReference type="HAMAP-Rule" id="MF_01110"/>
    </source>
</evidence>
<comment type="caution">
    <text evidence="9">The sequence shown here is derived from an EMBL/GenBank/DDBJ whole genome shotgun (WGS) entry which is preliminary data.</text>
</comment>
<dbReference type="CDD" id="cd23935">
    <property type="entry name" value="AGPR_2_C"/>
    <property type="match status" value="1"/>
</dbReference>
<dbReference type="RefSeq" id="WP_005016181.1">
    <property type="nucleotide sequence ID" value="NZ_JFZZ01000143.1"/>
</dbReference>
<evidence type="ECO:0000313" key="9">
    <source>
        <dbReference type="EMBL" id="KAK87002.1"/>
    </source>
</evidence>
<dbReference type="STRING" id="35814.BBB42_15610"/>
<sequence>MTQTLVFIDGDQGTTGLQIHERLRGREDLNLITLPAAERKDSVRRAEAINQCDIAILCLPDAAAREAVGAIRNPAVRVLDASSAHRLSQGWEYGFAEWKPGQAERIAQASRVSNPGCYPTGAIGLLAPLIAAGLVPADYPLTVHAVSGYSGMGRAGVDDYEGPGAAQALPYAAYGLTLAHKHTPEIQRYAGLTERPVFTPAYGAYRQGIVLTIALQRRLLPAGVDGAALRACLAHHYAASPSLRVSADGQSPERLDPRVANGSNDLYLHVYENAEHGQILLAAVFDNLGKGASGAAVQNLDLMLQGAAGRGA</sequence>
<organism evidence="9 10">
    <name type="scientific">Bordetella holmesii CDC-H585-BH</name>
    <dbReference type="NCBI Taxonomy" id="1331206"/>
    <lineage>
        <taxon>Bacteria</taxon>
        <taxon>Pseudomonadati</taxon>
        <taxon>Pseudomonadota</taxon>
        <taxon>Betaproteobacteria</taxon>
        <taxon>Burkholderiales</taxon>
        <taxon>Alcaligenaceae</taxon>
        <taxon>Bordetella</taxon>
    </lineage>
</organism>
<protein>
    <recommendedName>
        <fullName evidence="6">N-acetyl-gamma-glutamyl-phosphate reductase</fullName>
        <shortName evidence="6">AGPR</shortName>
        <ecNumber evidence="6">1.2.1.38</ecNumber>
    </recommendedName>
    <alternativeName>
        <fullName evidence="6">N-acetyl-glutamate semialdehyde dehydrogenase</fullName>
        <shortName evidence="6">NAGSA dehydrogenase</shortName>
    </alternativeName>
</protein>
<dbReference type="InterPro" id="IPR036291">
    <property type="entry name" value="NAD(P)-bd_dom_sf"/>
</dbReference>
<feature type="active site" evidence="6 7">
    <location>
        <position position="117"/>
    </location>
</feature>
<dbReference type="Gene3D" id="3.40.50.720">
    <property type="entry name" value="NAD(P)-binding Rossmann-like Domain"/>
    <property type="match status" value="1"/>
</dbReference>
<evidence type="ECO:0000256" key="3">
    <source>
        <dbReference type="ARBA" id="ARBA00022605"/>
    </source>
</evidence>
<dbReference type="CDD" id="cd17896">
    <property type="entry name" value="AGPR_2_N"/>
    <property type="match status" value="1"/>
</dbReference>
<dbReference type="EC" id="1.2.1.38" evidence="6"/>
<dbReference type="GO" id="GO:0005737">
    <property type="term" value="C:cytoplasm"/>
    <property type="evidence" value="ECO:0007669"/>
    <property type="project" value="UniProtKB-SubCell"/>
</dbReference>
<dbReference type="GeneID" id="93118745"/>
<evidence type="ECO:0000256" key="1">
    <source>
        <dbReference type="ARBA" id="ARBA00022490"/>
    </source>
</evidence>
<evidence type="ECO:0000259" key="8">
    <source>
        <dbReference type="SMART" id="SM00859"/>
    </source>
</evidence>
<dbReference type="PANTHER" id="PTHR32338">
    <property type="entry name" value="N-ACETYL-GAMMA-GLUTAMYL-PHOSPHATE REDUCTASE, CHLOROPLASTIC-RELATED-RELATED"/>
    <property type="match status" value="1"/>
</dbReference>
<gene>
    <name evidence="9" type="primary">argC_1</name>
    <name evidence="6" type="synonym">argC</name>
    <name evidence="9" type="ORF">L497_2531</name>
</gene>
<evidence type="ECO:0000256" key="7">
    <source>
        <dbReference type="PROSITE-ProRule" id="PRU10010"/>
    </source>
</evidence>
<dbReference type="InterPro" id="IPR023013">
    <property type="entry name" value="AGPR_AS"/>
</dbReference>
<dbReference type="InterPro" id="IPR000534">
    <property type="entry name" value="Semialdehyde_DH_NAD-bd"/>
</dbReference>
<keyword evidence="4 6" id="KW-0521">NADP</keyword>
<dbReference type="EMBL" id="JFZZ01000143">
    <property type="protein sequence ID" value="KAK87002.1"/>
    <property type="molecule type" value="Genomic_DNA"/>
</dbReference>
<dbReference type="SMART" id="SM00859">
    <property type="entry name" value="Semialdhyde_dh"/>
    <property type="match status" value="1"/>
</dbReference>
<reference evidence="9 10" key="1">
    <citation type="submission" date="2014-03" db="EMBL/GenBank/DDBJ databases">
        <title>Genome sequence of Bordetella holmseii.</title>
        <authorList>
            <person name="Harvill E."/>
            <person name="Goodfield L.L."/>
            <person name="Ivanov Y."/>
            <person name="Meyer J.A."/>
            <person name="Newth C."/>
            <person name="Cassiday P."/>
            <person name="Tondella M.L."/>
            <person name="Liao P."/>
            <person name="Zimmerman J."/>
            <person name="Meert K."/>
            <person name="Wessel D."/>
            <person name="Berger J."/>
            <person name="Dean J.M."/>
            <person name="Holubkov R."/>
            <person name="Burr J."/>
            <person name="Liu T."/>
            <person name="Brinkac L.M."/>
            <person name="Sanka R."/>
            <person name="Kim M."/>
            <person name="Losada L."/>
        </authorList>
    </citation>
    <scope>NUCLEOTIDE SEQUENCE [LARGE SCALE GENOMIC DNA]</scope>
    <source>
        <strain evidence="9 10">CDC-H585-BH</strain>
    </source>
</reference>
<dbReference type="GO" id="GO:0003942">
    <property type="term" value="F:N-acetyl-gamma-glutamyl-phosphate reductase activity"/>
    <property type="evidence" value="ECO:0007669"/>
    <property type="project" value="UniProtKB-UniRule"/>
</dbReference>
<comment type="catalytic activity">
    <reaction evidence="6">
        <text>N-acetyl-L-glutamate 5-semialdehyde + phosphate + NADP(+) = N-acetyl-L-glutamyl 5-phosphate + NADPH + H(+)</text>
        <dbReference type="Rhea" id="RHEA:21588"/>
        <dbReference type="ChEBI" id="CHEBI:15378"/>
        <dbReference type="ChEBI" id="CHEBI:29123"/>
        <dbReference type="ChEBI" id="CHEBI:43474"/>
        <dbReference type="ChEBI" id="CHEBI:57783"/>
        <dbReference type="ChEBI" id="CHEBI:57936"/>
        <dbReference type="ChEBI" id="CHEBI:58349"/>
        <dbReference type="EC" id="1.2.1.38"/>
    </reaction>
</comment>